<sequence length="205" mass="24158">MAAMPYPWLSATDKSLLDSEEVLAAIDRKNWSRGKKDLYAQYYLEQRAKYVEEERMKDFRLNAADLKSWRRQSAFKRFASEYERQQLEKFRISGMITTICMTLVLFFAKAMWEGEYFINFSVDAIVGTIALVVAASQYRIKYSVITKFTRSRDYILMDVLSVLLCLLLKVWLPASLDFSLFVLLMNYFLQKKRFEESEAAFLKEN</sequence>
<dbReference type="RefSeq" id="WP_075885368.1">
    <property type="nucleotide sequence ID" value="NZ_CAJTBG010000005.1"/>
</dbReference>
<dbReference type="Proteomes" id="UP000186758">
    <property type="component" value="Unassembled WGS sequence"/>
</dbReference>
<protein>
    <submittedName>
        <fullName evidence="2">Uncharacterized protein</fullName>
    </submittedName>
</protein>
<organism evidence="2 3">
    <name type="scientific">Faecalibaculum rodentium</name>
    <dbReference type="NCBI Taxonomy" id="1702221"/>
    <lineage>
        <taxon>Bacteria</taxon>
        <taxon>Bacillati</taxon>
        <taxon>Bacillota</taxon>
        <taxon>Erysipelotrichia</taxon>
        <taxon>Erysipelotrichales</taxon>
        <taxon>Erysipelotrichaceae</taxon>
        <taxon>Faecalibaculum</taxon>
    </lineage>
</organism>
<proteinExistence type="predicted"/>
<accession>A0A1Q9YKC3</accession>
<evidence type="ECO:0000256" key="1">
    <source>
        <dbReference type="SAM" id="Phobius"/>
    </source>
</evidence>
<evidence type="ECO:0000313" key="2">
    <source>
        <dbReference type="EMBL" id="OLU45072.1"/>
    </source>
</evidence>
<dbReference type="AlphaFoldDB" id="A0A1Q9YKC3"/>
<reference evidence="2 3" key="1">
    <citation type="submission" date="2016-11" db="EMBL/GenBank/DDBJ databases">
        <title>Description of two novel members of the family Erysipelotrichaceae: Ileibacterium lipovorans gen. nov., sp. nov. and Dubosiella newyorkensis, gen. nov., sp. nov.</title>
        <authorList>
            <person name="Cox L.M."/>
            <person name="Sohn J."/>
            <person name="Tyrrell K.L."/>
            <person name="Citron D.M."/>
            <person name="Lawson P.A."/>
            <person name="Patel N.B."/>
            <person name="Iizumi T."/>
            <person name="Perez-Perez G.I."/>
            <person name="Goldstein E.J."/>
            <person name="Blaser M.J."/>
        </authorList>
    </citation>
    <scope>NUCLEOTIDE SEQUENCE [LARGE SCALE GENOMIC DNA]</scope>
    <source>
        <strain evidence="2 3">NYU-BL-K8</strain>
    </source>
</reference>
<dbReference type="EMBL" id="MPJZ01000053">
    <property type="protein sequence ID" value="OLU45072.1"/>
    <property type="molecule type" value="Genomic_DNA"/>
</dbReference>
<gene>
    <name evidence="2" type="ORF">BO223_06165</name>
</gene>
<evidence type="ECO:0000313" key="3">
    <source>
        <dbReference type="Proteomes" id="UP000186758"/>
    </source>
</evidence>
<feature type="transmembrane region" description="Helical" evidence="1">
    <location>
        <begin position="92"/>
        <end position="110"/>
    </location>
</feature>
<comment type="caution">
    <text evidence="2">The sequence shown here is derived from an EMBL/GenBank/DDBJ whole genome shotgun (WGS) entry which is preliminary data.</text>
</comment>
<keyword evidence="1" id="KW-0472">Membrane</keyword>
<feature type="transmembrane region" description="Helical" evidence="1">
    <location>
        <begin position="155"/>
        <end position="174"/>
    </location>
</feature>
<name>A0A1Q9YKC3_9FIRM</name>
<keyword evidence="1" id="KW-1133">Transmembrane helix</keyword>
<keyword evidence="1" id="KW-0812">Transmembrane</keyword>
<feature type="transmembrane region" description="Helical" evidence="1">
    <location>
        <begin position="116"/>
        <end position="135"/>
    </location>
</feature>